<evidence type="ECO:0000313" key="1">
    <source>
        <dbReference type="EMBL" id="SMO44594.1"/>
    </source>
</evidence>
<evidence type="ECO:0008006" key="3">
    <source>
        <dbReference type="Google" id="ProtNLM"/>
    </source>
</evidence>
<dbReference type="InterPro" id="IPR024423">
    <property type="entry name" value="DUF3050"/>
</dbReference>
<name>A0A521BBV9_9SPHI</name>
<protein>
    <recommendedName>
        <fullName evidence="3">DUF3050 domain-containing protein</fullName>
    </recommendedName>
</protein>
<dbReference type="RefSeq" id="WP_142601515.1">
    <property type="nucleotide sequence ID" value="NZ_FXSZ01000002.1"/>
</dbReference>
<evidence type="ECO:0000313" key="2">
    <source>
        <dbReference type="Proteomes" id="UP000315971"/>
    </source>
</evidence>
<gene>
    <name evidence="1" type="ORF">SAMN06265350_10278</name>
</gene>
<reference evidence="1 2" key="1">
    <citation type="submission" date="2017-05" db="EMBL/GenBank/DDBJ databases">
        <authorList>
            <person name="Varghese N."/>
            <person name="Submissions S."/>
        </authorList>
    </citation>
    <scope>NUCLEOTIDE SEQUENCE [LARGE SCALE GENOMIC DNA]</scope>
    <source>
        <strain evidence="1 2">DSM 21342</strain>
    </source>
</reference>
<dbReference type="EMBL" id="FXSZ01000002">
    <property type="protein sequence ID" value="SMO44594.1"/>
    <property type="molecule type" value="Genomic_DNA"/>
</dbReference>
<accession>A0A521BBV9</accession>
<dbReference type="SUPFAM" id="SSF48613">
    <property type="entry name" value="Heme oxygenase-like"/>
    <property type="match status" value="1"/>
</dbReference>
<organism evidence="1 2">
    <name type="scientific">Solitalea koreensis</name>
    <dbReference type="NCBI Taxonomy" id="543615"/>
    <lineage>
        <taxon>Bacteria</taxon>
        <taxon>Pseudomonadati</taxon>
        <taxon>Bacteroidota</taxon>
        <taxon>Sphingobacteriia</taxon>
        <taxon>Sphingobacteriales</taxon>
        <taxon>Sphingobacteriaceae</taxon>
        <taxon>Solitalea</taxon>
    </lineage>
</organism>
<dbReference type="Pfam" id="PF11251">
    <property type="entry name" value="DUF3050"/>
    <property type="match status" value="1"/>
</dbReference>
<dbReference type="AlphaFoldDB" id="A0A521BBV9"/>
<dbReference type="Gene3D" id="1.20.910.10">
    <property type="entry name" value="Heme oxygenase-like"/>
    <property type="match status" value="1"/>
</dbReference>
<dbReference type="Proteomes" id="UP000315971">
    <property type="component" value="Unassembled WGS sequence"/>
</dbReference>
<keyword evidence="2" id="KW-1185">Reference proteome</keyword>
<dbReference type="OrthoDB" id="9791270at2"/>
<sequence>MSVRIEQLKKNIEPIRQQLIVHPVYSKIKSIEHLRIFMKHHVYAVWDFMSLLKNLQHGLTCTTAPWKPIGSATTRYLINEIVTGEESDVTPNGERMSHFELYQMAMKQSGADKAQLKFFLDCVTGIYSVENALRVAEVPNSVAQFVNFTFDTIAKGKLHAQAAVFTFGREDLIPDMFISLLKDMDREFPGEISLFKYYIERHIEVDGGHHGGLAVQMTEELCGNDELKWQEAENAVIEALKTRIKLWDGIVAKLN</sequence>
<proteinExistence type="predicted"/>
<dbReference type="InterPro" id="IPR016084">
    <property type="entry name" value="Haem_Oase-like_multi-hlx"/>
</dbReference>